<dbReference type="InterPro" id="IPR008928">
    <property type="entry name" value="6-hairpin_glycosidase_sf"/>
</dbReference>
<dbReference type="Gene3D" id="1.50.10.10">
    <property type="match status" value="1"/>
</dbReference>
<keyword evidence="1" id="KW-0378">Hydrolase</keyword>
<dbReference type="InterPro" id="IPR052043">
    <property type="entry name" value="PolySaccharide_Degr_Enz"/>
</dbReference>
<gene>
    <name evidence="2" type="ORF">METZ01_LOCUS276530</name>
</gene>
<accession>A0A382KHU5</accession>
<organism evidence="2">
    <name type="scientific">marine metagenome</name>
    <dbReference type="NCBI Taxonomy" id="408172"/>
    <lineage>
        <taxon>unclassified sequences</taxon>
        <taxon>metagenomes</taxon>
        <taxon>ecological metagenomes</taxon>
    </lineage>
</organism>
<dbReference type="Pfam" id="PF07470">
    <property type="entry name" value="Glyco_hydro_88"/>
    <property type="match status" value="1"/>
</dbReference>
<dbReference type="GO" id="GO:0016787">
    <property type="term" value="F:hydrolase activity"/>
    <property type="evidence" value="ECO:0007669"/>
    <property type="project" value="UniProtKB-KW"/>
</dbReference>
<dbReference type="PANTHER" id="PTHR33886:SF8">
    <property type="entry name" value="UNSATURATED RHAMNOGALACTURONAN HYDROLASE (EUROFUNG)"/>
    <property type="match status" value="1"/>
</dbReference>
<protein>
    <submittedName>
        <fullName evidence="2">Uncharacterized protein</fullName>
    </submittedName>
</protein>
<proteinExistence type="predicted"/>
<reference evidence="2" key="1">
    <citation type="submission" date="2018-05" db="EMBL/GenBank/DDBJ databases">
        <authorList>
            <person name="Lanie J.A."/>
            <person name="Ng W.-L."/>
            <person name="Kazmierczak K.M."/>
            <person name="Andrzejewski T.M."/>
            <person name="Davidsen T.M."/>
            <person name="Wayne K.J."/>
            <person name="Tettelin H."/>
            <person name="Glass J.I."/>
            <person name="Rusch D."/>
            <person name="Podicherti R."/>
            <person name="Tsui H.-C.T."/>
            <person name="Winkler M.E."/>
        </authorList>
    </citation>
    <scope>NUCLEOTIDE SEQUENCE</scope>
</reference>
<evidence type="ECO:0000313" key="2">
    <source>
        <dbReference type="EMBL" id="SVC23676.1"/>
    </source>
</evidence>
<dbReference type="PANTHER" id="PTHR33886">
    <property type="entry name" value="UNSATURATED RHAMNOGALACTURONAN HYDROLASE (EUROFUNG)"/>
    <property type="match status" value="1"/>
</dbReference>
<dbReference type="EMBL" id="UINC01080596">
    <property type="protein sequence ID" value="SVC23676.1"/>
    <property type="molecule type" value="Genomic_DNA"/>
</dbReference>
<name>A0A382KHU5_9ZZZZ</name>
<dbReference type="GO" id="GO:0005975">
    <property type="term" value="P:carbohydrate metabolic process"/>
    <property type="evidence" value="ECO:0007669"/>
    <property type="project" value="InterPro"/>
</dbReference>
<sequence length="134" mass="14962">EDHSNRPAVIAMYRRLMDSLRRLQHHSGMLNQVLDVPGSYLEFTATCMMGYAMARGIRMGFLSDEFKTVVDLAWQGVAERVDDIGNVVDGCASTGVQNNVRDYLDRPAISGFDDRSGGMALWFAVEMERLARGI</sequence>
<dbReference type="AlphaFoldDB" id="A0A382KHU5"/>
<dbReference type="InterPro" id="IPR010905">
    <property type="entry name" value="Glyco_hydro_88"/>
</dbReference>
<evidence type="ECO:0000256" key="1">
    <source>
        <dbReference type="ARBA" id="ARBA00022801"/>
    </source>
</evidence>
<dbReference type="SUPFAM" id="SSF48208">
    <property type="entry name" value="Six-hairpin glycosidases"/>
    <property type="match status" value="1"/>
</dbReference>
<feature type="non-terminal residue" evidence="2">
    <location>
        <position position="1"/>
    </location>
</feature>
<dbReference type="InterPro" id="IPR012341">
    <property type="entry name" value="6hp_glycosidase-like_sf"/>
</dbReference>